<protein>
    <submittedName>
        <fullName evidence="3">Uncharacterized protein LOC100180910</fullName>
    </submittedName>
</protein>
<gene>
    <name evidence="3" type="primary">LOC100180910</name>
</gene>
<dbReference type="InterPro" id="IPR000488">
    <property type="entry name" value="Death_dom"/>
</dbReference>
<feature type="region of interest" description="Disordered" evidence="1">
    <location>
        <begin position="417"/>
        <end position="530"/>
    </location>
</feature>
<dbReference type="InterPro" id="IPR011029">
    <property type="entry name" value="DEATH-like_dom_sf"/>
</dbReference>
<sequence>MTLLSPLQTYKDSSAKDTPLNQCENLEEVLSEITGELTQVQWMGIASWLRIDPDKLHLVSTASGCDLQRQKTLGLLCWIEDEPRTATFDRLVAALLQVQASSLAGDVKTFCRILTMRRTSHTRKHLSLQTQYYSMQLGPQSRYPQLPKTALSQGQWKLADMPLPQFLYGSPTVAFYPSRSVPSNASFDLTSSVSIQGSKLNLVHREPWAVRVTKKAARPSTISGKTQQQKKKRSLGAHKRSSQVDISTTIKTAVPLTNNIYRDCHPEEIQDKIANKLFDYLLNGNGSREVLSVVSTLESIEGLVVKKLRRGSIKIETNLHKASALKALWGHFESGHLNEIFQDQLISDNALKMSGAFAISLETSIDRNELESGLQQLQGAPSGGKGLAHSVARRQPGVNTWAPSPIRLKAPYKQTPRFPLTGMQSNPQFRVSSVPASRSVTVELAPSVRTVRPEPRGSIGRGEKPRIPGKSDSVHGVIYDESNDLPDDADDRLAEKELEARDPESQSAPPPTPEFPEDPSGGKLDKQEKNDDLGIKVAMEDLEKRTQEAETAYRQFDETLLRRLVDALKGSSQLGIEKIHHVSDLRKYATILRQNDAADTAKLVEEFVNVTESLDRIHRDVTSKIWLRVAENSSASARSRDSTGSHRRSPLRNQVTQSIEIWQKMLDPKYDFSELESNEEEHLRRILSQQELEEYGGLLSHVPALLATAKTCHQLLNHYLQAP</sequence>
<feature type="compositionally biased region" description="Acidic residues" evidence="1">
    <location>
        <begin position="481"/>
        <end position="490"/>
    </location>
</feature>
<feature type="region of interest" description="Disordered" evidence="1">
    <location>
        <begin position="216"/>
        <end position="243"/>
    </location>
</feature>
<dbReference type="Gene3D" id="1.10.533.10">
    <property type="entry name" value="Death Domain, Fas"/>
    <property type="match status" value="1"/>
</dbReference>
<reference evidence="3" key="1">
    <citation type="submission" date="2020-04" db="EMBL/GenBank/DDBJ databases">
        <authorList>
            <person name="Neveu A P."/>
        </authorList>
    </citation>
    <scope>NUCLEOTIDE SEQUENCE</scope>
    <source>
        <tissue evidence="3">Whole embryo</tissue>
    </source>
</reference>
<dbReference type="AlphaFoldDB" id="A0A6F9DGT6"/>
<dbReference type="PROSITE" id="PS50017">
    <property type="entry name" value="DEATH_DOMAIN"/>
    <property type="match status" value="1"/>
</dbReference>
<feature type="compositionally biased region" description="Basic residues" evidence="1">
    <location>
        <begin position="228"/>
        <end position="241"/>
    </location>
</feature>
<proteinExistence type="evidence at transcript level"/>
<dbReference type="GO" id="GO:0007165">
    <property type="term" value="P:signal transduction"/>
    <property type="evidence" value="ECO:0007669"/>
    <property type="project" value="InterPro"/>
</dbReference>
<evidence type="ECO:0000256" key="1">
    <source>
        <dbReference type="SAM" id="MobiDB-lite"/>
    </source>
</evidence>
<name>A0A6F9DGT6_9ASCI</name>
<dbReference type="SUPFAM" id="SSF47986">
    <property type="entry name" value="DEATH domain"/>
    <property type="match status" value="1"/>
</dbReference>
<dbReference type="EMBL" id="LR786760">
    <property type="protein sequence ID" value="CAB3262622.1"/>
    <property type="molecule type" value="mRNA"/>
</dbReference>
<feature type="compositionally biased region" description="Polar residues" evidence="1">
    <location>
        <begin position="422"/>
        <end position="440"/>
    </location>
</feature>
<evidence type="ECO:0000313" key="3">
    <source>
        <dbReference type="EMBL" id="CAB3262622.1"/>
    </source>
</evidence>
<feature type="compositionally biased region" description="Basic and acidic residues" evidence="1">
    <location>
        <begin position="451"/>
        <end position="466"/>
    </location>
</feature>
<feature type="compositionally biased region" description="Basic and acidic residues" evidence="1">
    <location>
        <begin position="491"/>
        <end position="504"/>
    </location>
</feature>
<dbReference type="Pfam" id="PF00531">
    <property type="entry name" value="Death"/>
    <property type="match status" value="1"/>
</dbReference>
<accession>A0A6F9DGT6</accession>
<organism evidence="3">
    <name type="scientific">Phallusia mammillata</name>
    <dbReference type="NCBI Taxonomy" id="59560"/>
    <lineage>
        <taxon>Eukaryota</taxon>
        <taxon>Metazoa</taxon>
        <taxon>Chordata</taxon>
        <taxon>Tunicata</taxon>
        <taxon>Ascidiacea</taxon>
        <taxon>Phlebobranchia</taxon>
        <taxon>Ascidiidae</taxon>
        <taxon>Phallusia</taxon>
    </lineage>
</organism>
<feature type="domain" description="Death" evidence="2">
    <location>
        <begin position="41"/>
        <end position="111"/>
    </location>
</feature>
<evidence type="ECO:0000259" key="2">
    <source>
        <dbReference type="PROSITE" id="PS50017"/>
    </source>
</evidence>